<feature type="non-terminal residue" evidence="11">
    <location>
        <position position="1"/>
    </location>
</feature>
<organism evidence="11 12">
    <name type="scientific">Aureobasidium melanogenum</name>
    <name type="common">Aureobasidium pullulans var. melanogenum</name>
    <dbReference type="NCBI Taxonomy" id="46634"/>
    <lineage>
        <taxon>Eukaryota</taxon>
        <taxon>Fungi</taxon>
        <taxon>Dikarya</taxon>
        <taxon>Ascomycota</taxon>
        <taxon>Pezizomycotina</taxon>
        <taxon>Dothideomycetes</taxon>
        <taxon>Dothideomycetidae</taxon>
        <taxon>Dothideales</taxon>
        <taxon>Saccotheciaceae</taxon>
        <taxon>Aureobasidium</taxon>
    </lineage>
</organism>
<dbReference type="InterPro" id="IPR050660">
    <property type="entry name" value="NEK_Ser/Thr_kinase"/>
</dbReference>
<name>A0A9P8J3P7_AURME</name>
<feature type="compositionally biased region" description="Basic and acidic residues" evidence="9">
    <location>
        <begin position="1"/>
        <end position="10"/>
    </location>
</feature>
<proteinExistence type="predicted"/>
<evidence type="ECO:0000256" key="3">
    <source>
        <dbReference type="ARBA" id="ARBA00022679"/>
    </source>
</evidence>
<evidence type="ECO:0000256" key="6">
    <source>
        <dbReference type="ARBA" id="ARBA00022840"/>
    </source>
</evidence>
<keyword evidence="2" id="KW-0723">Serine/threonine-protein kinase</keyword>
<dbReference type="GO" id="GO:0005524">
    <property type="term" value="F:ATP binding"/>
    <property type="evidence" value="ECO:0007669"/>
    <property type="project" value="UniProtKB-KW"/>
</dbReference>
<dbReference type="OrthoDB" id="310217at2759"/>
<accession>A0A9P8J3P7</accession>
<evidence type="ECO:0000259" key="10">
    <source>
        <dbReference type="PROSITE" id="PS50011"/>
    </source>
</evidence>
<dbReference type="InterPro" id="IPR000719">
    <property type="entry name" value="Prot_kinase_dom"/>
</dbReference>
<evidence type="ECO:0000256" key="8">
    <source>
        <dbReference type="ARBA" id="ARBA00048679"/>
    </source>
</evidence>
<dbReference type="SMART" id="SM00220">
    <property type="entry name" value="S_TKc"/>
    <property type="match status" value="1"/>
</dbReference>
<keyword evidence="3" id="KW-0808">Transferase</keyword>
<evidence type="ECO:0000256" key="9">
    <source>
        <dbReference type="SAM" id="MobiDB-lite"/>
    </source>
</evidence>
<dbReference type="EC" id="2.7.11.1" evidence="1"/>
<evidence type="ECO:0000256" key="2">
    <source>
        <dbReference type="ARBA" id="ARBA00022527"/>
    </source>
</evidence>
<feature type="region of interest" description="Disordered" evidence="9">
    <location>
        <begin position="1"/>
        <end position="21"/>
    </location>
</feature>
<dbReference type="PANTHER" id="PTHR43671:SF98">
    <property type="entry name" value="SERINE_THREONINE-PROTEIN KINASE NEK11"/>
    <property type="match status" value="1"/>
</dbReference>
<dbReference type="PROSITE" id="PS50011">
    <property type="entry name" value="PROTEIN_KINASE_DOM"/>
    <property type="match status" value="1"/>
</dbReference>
<evidence type="ECO:0000313" key="11">
    <source>
        <dbReference type="EMBL" id="KAG9683432.1"/>
    </source>
</evidence>
<dbReference type="PANTHER" id="PTHR43671">
    <property type="entry name" value="SERINE/THREONINE-PROTEIN KINASE NEK"/>
    <property type="match status" value="1"/>
</dbReference>
<feature type="domain" description="Protein kinase" evidence="10">
    <location>
        <begin position="18"/>
        <end position="388"/>
    </location>
</feature>
<reference evidence="11" key="2">
    <citation type="submission" date="2021-08" db="EMBL/GenBank/DDBJ databases">
        <authorList>
            <person name="Gostincar C."/>
            <person name="Sun X."/>
            <person name="Song Z."/>
            <person name="Gunde-Cimerman N."/>
        </authorList>
    </citation>
    <scope>NUCLEOTIDE SEQUENCE</scope>
    <source>
        <strain evidence="11">EXF-9911</strain>
    </source>
</reference>
<comment type="caution">
    <text evidence="11">The sequence shown here is derived from an EMBL/GenBank/DDBJ whole genome shotgun (WGS) entry which is preliminary data.</text>
</comment>
<sequence length="725" mass="82809">MADKPGKHDNSGLPDGTWMGGQYLGQGGDGTLHYWVKIDEDQKIVDRMVIKDIQSREDTQEPPAYRGIYEDLVRKGLDFGVAASGKAGEAQPDERFFREAYLQGLFTDPSGSSPVYTVPLRGYKKGHLPDDEKGTHWRVYMDLFHAGDLWNLVHHHTSVDDRGYTVDVPLPEAFIWWFFTCIANALVQMDNCIKTRNNARPEGDEVLVMIDMKPQNILLDAIRGNEYPIYPKPLMSDFGSAHITYKTDPKNVCPDEDSADKDPADKPINQIATVGYWAPEMSKWYGMQDIPQQGIKEPLHSWTNIWQAGRMIEALMRRKKIVQDDDWRDKYGQNESLIKQYPPQDPWFPEFKYSNELIEIVWRCQRFDPKLRPSPTELLAYIKQHAPNHTHGMERWANADWIAEQEVIHESMLDTNPEKAEGFSARMQARALAGQLLFLNEFPDQDLAERYANLDMDLPEGCLLAYHEITALPKTTTAITCALGLGNNSNTSFLRRAISAKRQRLIEGFPKTSCLEEWDSLHAMWLYEMMELPDPSDMTNDDWKLGPRTRGLNLPIVLKMTRRFYQSHPEATDPSAALSNDSLARYGTVSLAWMTWLIGETARRTVFLAHIVNYFASKDLETGEASPYYEPLNDEMIWNMPLPCSSAAWEAKTEQEWLGVVHFQHQVDDQAVSLSSIFALEPTIKSLLTKLRPEQLRLEYAGNLGLDNSDSLRNLVVHCALAEKF</sequence>
<dbReference type="InterPro" id="IPR011009">
    <property type="entry name" value="Kinase-like_dom_sf"/>
</dbReference>
<keyword evidence="4" id="KW-0547">Nucleotide-binding</keyword>
<evidence type="ECO:0000256" key="1">
    <source>
        <dbReference type="ARBA" id="ARBA00012513"/>
    </source>
</evidence>
<evidence type="ECO:0000256" key="5">
    <source>
        <dbReference type="ARBA" id="ARBA00022777"/>
    </source>
</evidence>
<keyword evidence="5" id="KW-0418">Kinase</keyword>
<comment type="catalytic activity">
    <reaction evidence="8">
        <text>L-seryl-[protein] + ATP = O-phospho-L-seryl-[protein] + ADP + H(+)</text>
        <dbReference type="Rhea" id="RHEA:17989"/>
        <dbReference type="Rhea" id="RHEA-COMP:9863"/>
        <dbReference type="Rhea" id="RHEA-COMP:11604"/>
        <dbReference type="ChEBI" id="CHEBI:15378"/>
        <dbReference type="ChEBI" id="CHEBI:29999"/>
        <dbReference type="ChEBI" id="CHEBI:30616"/>
        <dbReference type="ChEBI" id="CHEBI:83421"/>
        <dbReference type="ChEBI" id="CHEBI:456216"/>
        <dbReference type="EC" id="2.7.11.1"/>
    </reaction>
</comment>
<dbReference type="GO" id="GO:0004674">
    <property type="term" value="F:protein serine/threonine kinase activity"/>
    <property type="evidence" value="ECO:0007669"/>
    <property type="project" value="UniProtKB-KW"/>
</dbReference>
<comment type="catalytic activity">
    <reaction evidence="7">
        <text>L-threonyl-[protein] + ATP = O-phospho-L-threonyl-[protein] + ADP + H(+)</text>
        <dbReference type="Rhea" id="RHEA:46608"/>
        <dbReference type="Rhea" id="RHEA-COMP:11060"/>
        <dbReference type="Rhea" id="RHEA-COMP:11605"/>
        <dbReference type="ChEBI" id="CHEBI:15378"/>
        <dbReference type="ChEBI" id="CHEBI:30013"/>
        <dbReference type="ChEBI" id="CHEBI:30616"/>
        <dbReference type="ChEBI" id="CHEBI:61977"/>
        <dbReference type="ChEBI" id="CHEBI:456216"/>
        <dbReference type="EC" id="2.7.11.1"/>
    </reaction>
</comment>
<gene>
    <name evidence="11" type="ORF">KCU76_g13106</name>
</gene>
<keyword evidence="6" id="KW-0067">ATP-binding</keyword>
<dbReference type="AlphaFoldDB" id="A0A9P8J3P7"/>
<dbReference type="Proteomes" id="UP000779574">
    <property type="component" value="Unassembled WGS sequence"/>
</dbReference>
<reference evidence="11" key="1">
    <citation type="journal article" date="2021" name="J Fungi (Basel)">
        <title>Virulence traits and population genomics of the black yeast Aureobasidium melanogenum.</title>
        <authorList>
            <person name="Cernosa A."/>
            <person name="Sun X."/>
            <person name="Gostincar C."/>
            <person name="Fang C."/>
            <person name="Gunde-Cimerman N."/>
            <person name="Song Z."/>
        </authorList>
    </citation>
    <scope>NUCLEOTIDE SEQUENCE</scope>
    <source>
        <strain evidence="11">EXF-9911</strain>
    </source>
</reference>
<dbReference type="EMBL" id="JAHFXF010000714">
    <property type="protein sequence ID" value="KAG9683432.1"/>
    <property type="molecule type" value="Genomic_DNA"/>
</dbReference>
<evidence type="ECO:0000256" key="4">
    <source>
        <dbReference type="ARBA" id="ARBA00022741"/>
    </source>
</evidence>
<evidence type="ECO:0000313" key="12">
    <source>
        <dbReference type="Proteomes" id="UP000779574"/>
    </source>
</evidence>
<dbReference type="Gene3D" id="1.10.510.10">
    <property type="entry name" value="Transferase(Phosphotransferase) domain 1"/>
    <property type="match status" value="1"/>
</dbReference>
<dbReference type="SUPFAM" id="SSF56112">
    <property type="entry name" value="Protein kinase-like (PK-like)"/>
    <property type="match status" value="1"/>
</dbReference>
<evidence type="ECO:0000256" key="7">
    <source>
        <dbReference type="ARBA" id="ARBA00047899"/>
    </source>
</evidence>
<protein>
    <recommendedName>
        <fullName evidence="1">non-specific serine/threonine protein kinase</fullName>
        <ecNumber evidence="1">2.7.11.1</ecNumber>
    </recommendedName>
</protein>